<dbReference type="GO" id="GO:0035251">
    <property type="term" value="F:UDP-glucosyltransferase activity"/>
    <property type="evidence" value="ECO:0007669"/>
    <property type="project" value="EnsemblPlants"/>
</dbReference>
<evidence type="ECO:0000256" key="1">
    <source>
        <dbReference type="ARBA" id="ARBA00009995"/>
    </source>
</evidence>
<dbReference type="CDD" id="cd03784">
    <property type="entry name" value="GT1_Gtf-like"/>
    <property type="match status" value="1"/>
</dbReference>
<comment type="similarity">
    <text evidence="1">Belongs to the UDP-glycosyltransferase family.</text>
</comment>
<dbReference type="eggNOG" id="KOG1192">
    <property type="taxonomic scope" value="Eukaryota"/>
</dbReference>
<dbReference type="PANTHER" id="PTHR48047">
    <property type="entry name" value="GLYCOSYLTRANSFERASE"/>
    <property type="match status" value="1"/>
</dbReference>
<dbReference type="OMA" id="STSHERF"/>
<reference evidence="4 5" key="1">
    <citation type="journal article" date="2014" name="Genome Biol.">
        <title>Transcriptome and methylome profiling reveals relics of genome dominance in the mesopolyploid Brassica oleracea.</title>
        <authorList>
            <person name="Parkin I.A."/>
            <person name="Koh C."/>
            <person name="Tang H."/>
            <person name="Robinson S.J."/>
            <person name="Kagale S."/>
            <person name="Clarke W.E."/>
            <person name="Town C.D."/>
            <person name="Nixon J."/>
            <person name="Krishnakumar V."/>
            <person name="Bidwell S.L."/>
            <person name="Denoeud F."/>
            <person name="Belcram H."/>
            <person name="Links M.G."/>
            <person name="Just J."/>
            <person name="Clarke C."/>
            <person name="Bender T."/>
            <person name="Huebert T."/>
            <person name="Mason A.S."/>
            <person name="Pires J.C."/>
            <person name="Barker G."/>
            <person name="Moore J."/>
            <person name="Walley P.G."/>
            <person name="Manoli S."/>
            <person name="Batley J."/>
            <person name="Edwards D."/>
            <person name="Nelson M.N."/>
            <person name="Wang X."/>
            <person name="Paterson A.H."/>
            <person name="King G."/>
            <person name="Bancroft I."/>
            <person name="Chalhoub B."/>
            <person name="Sharpe A.G."/>
        </authorList>
    </citation>
    <scope>NUCLEOTIDE SEQUENCE</scope>
    <source>
        <strain evidence="4 5">cv. TO1000</strain>
    </source>
</reference>
<keyword evidence="3" id="KW-0808">Transferase</keyword>
<dbReference type="Proteomes" id="UP000032141">
    <property type="component" value="Chromosome C3"/>
</dbReference>
<organism evidence="4 5">
    <name type="scientific">Brassica oleracea var. oleracea</name>
    <dbReference type="NCBI Taxonomy" id="109376"/>
    <lineage>
        <taxon>Eukaryota</taxon>
        <taxon>Viridiplantae</taxon>
        <taxon>Streptophyta</taxon>
        <taxon>Embryophyta</taxon>
        <taxon>Tracheophyta</taxon>
        <taxon>Spermatophyta</taxon>
        <taxon>Magnoliopsida</taxon>
        <taxon>eudicotyledons</taxon>
        <taxon>Gunneridae</taxon>
        <taxon>Pentapetalae</taxon>
        <taxon>rosids</taxon>
        <taxon>malvids</taxon>
        <taxon>Brassicales</taxon>
        <taxon>Brassicaceae</taxon>
        <taxon>Brassiceae</taxon>
        <taxon>Brassica</taxon>
    </lineage>
</organism>
<dbReference type="PANTHER" id="PTHR48047:SF209">
    <property type="entry name" value="UDP-GLYCOSYLTRANSFERASE 89A2"/>
    <property type="match status" value="1"/>
</dbReference>
<dbReference type="InterPro" id="IPR002213">
    <property type="entry name" value="UDP_glucos_trans"/>
</dbReference>
<dbReference type="Gene3D" id="3.40.50.2000">
    <property type="entry name" value="Glycogen Phosphorylase B"/>
    <property type="match status" value="3"/>
</dbReference>
<accession>A0A0D3AZK1</accession>
<protein>
    <recommendedName>
        <fullName evidence="6">Glycosyltransferase</fullName>
    </recommendedName>
</protein>
<keyword evidence="5" id="KW-1185">Reference proteome</keyword>
<dbReference type="SUPFAM" id="SSF53756">
    <property type="entry name" value="UDP-Glycosyltransferase/glycogen phosphorylase"/>
    <property type="match status" value="1"/>
</dbReference>
<dbReference type="Pfam" id="PF00201">
    <property type="entry name" value="UDPGT"/>
    <property type="match status" value="1"/>
</dbReference>
<evidence type="ECO:0000256" key="3">
    <source>
        <dbReference type="ARBA" id="ARBA00022679"/>
    </source>
</evidence>
<dbReference type="AlphaFoldDB" id="A0A0D3AZK1"/>
<proteinExistence type="inferred from homology"/>
<dbReference type="FunFam" id="3.40.50.2000:FF:000064">
    <property type="entry name" value="Glycosyltransferase"/>
    <property type="match status" value="1"/>
</dbReference>
<evidence type="ECO:0008006" key="6">
    <source>
        <dbReference type="Google" id="ProtNLM"/>
    </source>
</evidence>
<dbReference type="HOGENOM" id="CLU_001724_2_2_1"/>
<evidence type="ECO:0000313" key="4">
    <source>
        <dbReference type="EnsemblPlants" id="Bo3g002360.1"/>
    </source>
</evidence>
<sequence>MSTPHIAVFPFPAQGHLLPLLDLTHHLCLRGVTVSVIVTPGNNVRDVGNSGNLPIMASLRRLRDPIVLWFRSHPNPPVALVSDFFLGWTHGLCDQIGVPRFAFFSISSFLVSVLRFCFENVDRIRSTDPVRLLDLPRSPIFKEEHLPSVFRRCLQAPSPDLLETARDFSMNALGYGSVFNSSLCVEDEYLEHVKKQSTSHERFYVTGPLCSIEPGLKSESGSLDSNLLSWLDGSPDGSVLYVCFGSQKSLTQDQCRALALGLERSMARFVWVVKTDPMIPDGFEDRVSGRGILVRGWVPQLLVLRHVAVAGFLSHCGWNSVLEGITSGAVILGWPMEADQFVNARLLVDHLGAAVRVCQGAETVPDPDDLGRVIAEMMGEGGRKVAARAEELRWKTDAEANGSSIVDLQRLVEEFGKLLSLSPLR</sequence>
<dbReference type="Gramene" id="Bo3g002360.1">
    <property type="protein sequence ID" value="Bo3g002360.1"/>
    <property type="gene ID" value="Bo3g002360"/>
</dbReference>
<reference evidence="4" key="2">
    <citation type="submission" date="2015-03" db="UniProtKB">
        <authorList>
            <consortium name="EnsemblPlants"/>
        </authorList>
    </citation>
    <scope>IDENTIFICATION</scope>
</reference>
<dbReference type="STRING" id="109376.A0A0D3AZK1"/>
<name>A0A0D3AZK1_BRAOL</name>
<dbReference type="EnsemblPlants" id="Bo3g002360.1">
    <property type="protein sequence ID" value="Bo3g002360.1"/>
    <property type="gene ID" value="Bo3g002360"/>
</dbReference>
<evidence type="ECO:0000313" key="5">
    <source>
        <dbReference type="Proteomes" id="UP000032141"/>
    </source>
</evidence>
<evidence type="ECO:0000256" key="2">
    <source>
        <dbReference type="ARBA" id="ARBA00022676"/>
    </source>
</evidence>
<keyword evidence="2" id="KW-0328">Glycosyltransferase</keyword>